<dbReference type="InterPro" id="IPR002104">
    <property type="entry name" value="Integrase_catalytic"/>
</dbReference>
<dbReference type="GO" id="GO:0015074">
    <property type="term" value="P:DNA integration"/>
    <property type="evidence" value="ECO:0007669"/>
    <property type="project" value="InterPro"/>
</dbReference>
<evidence type="ECO:0000313" key="4">
    <source>
        <dbReference type="EMBL" id="SOH02760.1"/>
    </source>
</evidence>
<dbReference type="SUPFAM" id="SSF56349">
    <property type="entry name" value="DNA breaking-rejoining enzymes"/>
    <property type="match status" value="1"/>
</dbReference>
<dbReference type="GO" id="GO:0003677">
    <property type="term" value="F:DNA binding"/>
    <property type="evidence" value="ECO:0007669"/>
    <property type="project" value="InterPro"/>
</dbReference>
<feature type="domain" description="Tyr recombinase" evidence="2">
    <location>
        <begin position="1"/>
        <end position="73"/>
    </location>
</feature>
<dbReference type="Pfam" id="PF00589">
    <property type="entry name" value="Phage_integrase"/>
    <property type="match status" value="1"/>
</dbReference>
<dbReference type="InterPro" id="IPR011010">
    <property type="entry name" value="DNA_brk_join_enz"/>
</dbReference>
<dbReference type="GO" id="GO:0006310">
    <property type="term" value="P:DNA recombination"/>
    <property type="evidence" value="ECO:0007669"/>
    <property type="project" value="UniProtKB-KW"/>
</dbReference>
<dbReference type="EMBL" id="LT934425">
    <property type="protein sequence ID" value="SOH02760.1"/>
    <property type="molecule type" value="Genomic_DNA"/>
</dbReference>
<dbReference type="OrthoDB" id="255290at2"/>
<dbReference type="Proteomes" id="UP000221734">
    <property type="component" value="Chromosome Kuenenia_stuttgartiensis_MBR1"/>
</dbReference>
<dbReference type="InterPro" id="IPR013762">
    <property type="entry name" value="Integrase-like_cat_sf"/>
</dbReference>
<reference evidence="3 6" key="3">
    <citation type="submission" date="2020-02" db="EMBL/GenBank/DDBJ databases">
        <title>Newly sequenced genome of strain CSTR1 showed variability in Candidatus Kuenenia stuttgartiensis genomes.</title>
        <authorList>
            <person name="Ding C."/>
            <person name="Adrian L."/>
        </authorList>
    </citation>
    <scope>NUCLEOTIDE SEQUENCE [LARGE SCALE GENOMIC DNA]</scope>
    <source>
        <strain evidence="3 6">CSTR1</strain>
    </source>
</reference>
<dbReference type="Proteomes" id="UP000501926">
    <property type="component" value="Chromosome"/>
</dbReference>
<dbReference type="EMBL" id="CP049055">
    <property type="protein sequence ID" value="QII12463.1"/>
    <property type="molecule type" value="Genomic_DNA"/>
</dbReference>
<evidence type="ECO:0000313" key="5">
    <source>
        <dbReference type="Proteomes" id="UP000221734"/>
    </source>
</evidence>
<organism evidence="4 5">
    <name type="scientific">Kuenenia stuttgartiensis</name>
    <dbReference type="NCBI Taxonomy" id="174633"/>
    <lineage>
        <taxon>Bacteria</taxon>
        <taxon>Pseudomonadati</taxon>
        <taxon>Planctomycetota</taxon>
        <taxon>Candidatus Brocadiia</taxon>
        <taxon>Candidatus Brocadiales</taxon>
        <taxon>Candidatus Brocadiaceae</taxon>
        <taxon>Candidatus Kuenenia</taxon>
    </lineage>
</organism>
<evidence type="ECO:0000313" key="3">
    <source>
        <dbReference type="EMBL" id="QII12463.1"/>
    </source>
</evidence>
<evidence type="ECO:0000256" key="1">
    <source>
        <dbReference type="ARBA" id="ARBA00023172"/>
    </source>
</evidence>
<keyword evidence="1" id="KW-0233">DNA recombination</keyword>
<keyword evidence="5" id="KW-1185">Reference proteome</keyword>
<proteinExistence type="predicted"/>
<reference evidence="4" key="2">
    <citation type="submission" date="2017-10" db="EMBL/GenBank/DDBJ databases">
        <authorList>
            <person name="Banno H."/>
            <person name="Chua N.-H."/>
        </authorList>
    </citation>
    <scope>NUCLEOTIDE SEQUENCE [LARGE SCALE GENOMIC DNA]</scope>
    <source>
        <strain evidence="4">Kuenenia_mbr1_ru-nijmegen</strain>
    </source>
</reference>
<evidence type="ECO:0000313" key="6">
    <source>
        <dbReference type="Proteomes" id="UP000501926"/>
    </source>
</evidence>
<dbReference type="Gene3D" id="1.10.443.10">
    <property type="entry name" value="Intergrase catalytic core"/>
    <property type="match status" value="1"/>
</dbReference>
<sequence>MNRRNLVRAFDIAKENASIQNFHFHDVRHCFATRLAQRGIDIYRISKLPGHLNITMTQRYAHHCPESLRGGIEVLEKVDYSGGKQKCINGLKTLIK</sequence>
<name>A0A2C9CAN9_KUEST</name>
<dbReference type="RefSeq" id="WP_099323684.1">
    <property type="nucleotide sequence ID" value="NZ_CP049055.1"/>
</dbReference>
<gene>
    <name evidence="3" type="ORF">KsCSTR_30840</name>
    <name evidence="4" type="ORF">KSMBR1_0243</name>
</gene>
<dbReference type="AlphaFoldDB" id="A0A2C9CAN9"/>
<evidence type="ECO:0000259" key="2">
    <source>
        <dbReference type="PROSITE" id="PS51898"/>
    </source>
</evidence>
<protein>
    <recommendedName>
        <fullName evidence="2">Tyr recombinase domain-containing protein</fullName>
    </recommendedName>
</protein>
<accession>A0A2C9CAN9</accession>
<dbReference type="PROSITE" id="PS51898">
    <property type="entry name" value="TYR_RECOMBINASE"/>
    <property type="match status" value="1"/>
</dbReference>
<dbReference type="KEGG" id="kst:KSMBR1_0243"/>
<reference evidence="5" key="1">
    <citation type="submission" date="2017-10" db="EMBL/GenBank/DDBJ databases">
        <authorList>
            <person name="Frank J."/>
        </authorList>
    </citation>
    <scope>NUCLEOTIDE SEQUENCE [LARGE SCALE GENOMIC DNA]</scope>
</reference>